<name>A0A848LQR1_9BACT</name>
<feature type="domain" description="Bacterial Ig" evidence="5">
    <location>
        <begin position="191"/>
        <end position="261"/>
    </location>
</feature>
<dbReference type="AlphaFoldDB" id="A0A848LQR1"/>
<dbReference type="InterPro" id="IPR013783">
    <property type="entry name" value="Ig-like_fold"/>
</dbReference>
<dbReference type="Pfam" id="PF17936">
    <property type="entry name" value="Big_6"/>
    <property type="match status" value="1"/>
</dbReference>
<evidence type="ECO:0000313" key="6">
    <source>
        <dbReference type="EMBL" id="NMO19893.1"/>
    </source>
</evidence>
<evidence type="ECO:0000259" key="4">
    <source>
        <dbReference type="Pfam" id="PF13205"/>
    </source>
</evidence>
<feature type="region of interest" description="Disordered" evidence="2">
    <location>
        <begin position="25"/>
        <end position="102"/>
    </location>
</feature>
<gene>
    <name evidence="6" type="ORF">HG543_34290</name>
</gene>
<evidence type="ECO:0000313" key="7">
    <source>
        <dbReference type="Proteomes" id="UP000518300"/>
    </source>
</evidence>
<sequence>MGRRISWRWLTALAVSGWLVTACGGSGNGTPDGPSPDDAGTNTERDSGTGGPGDAGQDAGLPDAGAEDAGSTDAGPTDVTPPDAPELLGTSPVSPANDNLPRILVRTEPGARVRLYTVAGCSGAIAGEASANTEGQASIPVTVADDSWTSFHGLAIDAAGNTSPCSSQGVTYRELSTPPSVSNLRLSPSETANDNAPLLLGSTAAGATVRLYFAATCSGTPAATQVADATGTFSLRMQVPDDSVTATHVSASDAAGNASACTVGPTYREDSTPPAAPALATTPVSPANHTTPVLQVTTEPGAEVRFFAGTSCAGAEFATRTADNQGLVSLSLSVSDNSSSAYVARARDAVGNVSACSPALTYVEDSTAPSELSAVVTDGLSGADVEYQNRATRVAARWSGFSDAVGIHHYELAVTSTASCPGDASSIQGVGNAPSADVAVGPLSEQRYYSCVRAVDGAGNISGWRRSNGFIVDVTPPRVVSTNPPADWPAVSPWDDIEVTFNESTLDTSTVTPASLRVLVDGREVSTGPVSCATSTCTFSLTQRPAFGAQVDFTLSGVRDVAGNVMAASHTWSYRIREPFWTSARSLSGTRARLPTLTMNAAGDATVMYVDNGLRARRHRLGESWEAAQPVGEGVFGGFGPTPVLTSLSDGRPLAVVTSGHVDDGHLRVYGILGTDSGSGVQGWSVPQRLGGNTGQQTVDPRVVATHDGRALALWTENDSTTGASLWVQPFSSGSDWEAPSVVRVIPPPTWTASWNGYDLGVDSEGNGVVVWSEAGTVFHSSRYVPGIGWSTPTRVESQVGQWPRLALSADGTGVAVWARRSSENGTEVVRLHANTFSVGMGFDTREVPLHTTGHADFNSIRVAMDANGNAFVIWRQDNFALYSARYVKGSGWQPPVLLEELLRGGDPNLGVFPSGKAMVLYGRNGGAYAPVCTRQYVPGTGWSSATCFDSNVSDSPQDFQVATSPFGNAAATWIRASSDGSVTYLSATTYE</sequence>
<reference evidence="6 7" key="1">
    <citation type="submission" date="2020-04" db="EMBL/GenBank/DDBJ databases">
        <title>Draft genome of Pyxidicoccus fallax type strain.</title>
        <authorList>
            <person name="Whitworth D.E."/>
        </authorList>
    </citation>
    <scope>NUCLEOTIDE SEQUENCE [LARGE SCALE GENOMIC DNA]</scope>
    <source>
        <strain evidence="6 7">DSM 14698</strain>
    </source>
</reference>
<proteinExistence type="predicted"/>
<evidence type="ECO:0000259" key="5">
    <source>
        <dbReference type="Pfam" id="PF17936"/>
    </source>
</evidence>
<evidence type="ECO:0000256" key="3">
    <source>
        <dbReference type="SAM" id="SignalP"/>
    </source>
</evidence>
<dbReference type="PROSITE" id="PS51257">
    <property type="entry name" value="PROKAR_LIPOPROTEIN"/>
    <property type="match status" value="1"/>
</dbReference>
<dbReference type="Proteomes" id="UP000518300">
    <property type="component" value="Unassembled WGS sequence"/>
</dbReference>
<dbReference type="EMBL" id="JABBJJ010000212">
    <property type="protein sequence ID" value="NMO19893.1"/>
    <property type="molecule type" value="Genomic_DNA"/>
</dbReference>
<dbReference type="Gene3D" id="2.60.40.10">
    <property type="entry name" value="Immunoglobulins"/>
    <property type="match status" value="2"/>
</dbReference>
<dbReference type="Gene3D" id="2.60.40.1220">
    <property type="match status" value="1"/>
</dbReference>
<evidence type="ECO:0008006" key="8">
    <source>
        <dbReference type="Google" id="ProtNLM"/>
    </source>
</evidence>
<comment type="caution">
    <text evidence="6">The sequence shown here is derived from an EMBL/GenBank/DDBJ whole genome shotgun (WGS) entry which is preliminary data.</text>
</comment>
<dbReference type="InterPro" id="IPR041498">
    <property type="entry name" value="Big_6"/>
</dbReference>
<feature type="domain" description="SbsA Ig-like" evidence="4">
    <location>
        <begin position="473"/>
        <end position="575"/>
    </location>
</feature>
<keyword evidence="7" id="KW-1185">Reference proteome</keyword>
<dbReference type="RefSeq" id="WP_169349132.1">
    <property type="nucleotide sequence ID" value="NZ_JABBJJ010000212.1"/>
</dbReference>
<dbReference type="InterPro" id="IPR014755">
    <property type="entry name" value="Cu-Rt/internalin_Ig-like"/>
</dbReference>
<evidence type="ECO:0000256" key="2">
    <source>
        <dbReference type="SAM" id="MobiDB-lite"/>
    </source>
</evidence>
<feature type="chain" id="PRO_5032762685" description="SbsA Ig-like domain-containing protein" evidence="3">
    <location>
        <begin position="25"/>
        <end position="992"/>
    </location>
</feature>
<protein>
    <recommendedName>
        <fullName evidence="8">SbsA Ig-like domain-containing protein</fullName>
    </recommendedName>
</protein>
<dbReference type="InterPro" id="IPR032812">
    <property type="entry name" value="SbsA_Ig"/>
</dbReference>
<evidence type="ECO:0000256" key="1">
    <source>
        <dbReference type="ARBA" id="ARBA00022729"/>
    </source>
</evidence>
<dbReference type="Pfam" id="PF13205">
    <property type="entry name" value="Big_5"/>
    <property type="match status" value="1"/>
</dbReference>
<accession>A0A848LQR1</accession>
<keyword evidence="1 3" id="KW-0732">Signal</keyword>
<organism evidence="6 7">
    <name type="scientific">Pyxidicoccus fallax</name>
    <dbReference type="NCBI Taxonomy" id="394095"/>
    <lineage>
        <taxon>Bacteria</taxon>
        <taxon>Pseudomonadati</taxon>
        <taxon>Myxococcota</taxon>
        <taxon>Myxococcia</taxon>
        <taxon>Myxococcales</taxon>
        <taxon>Cystobacterineae</taxon>
        <taxon>Myxococcaceae</taxon>
        <taxon>Pyxidicoccus</taxon>
    </lineage>
</organism>
<feature type="signal peptide" evidence="3">
    <location>
        <begin position="1"/>
        <end position="24"/>
    </location>
</feature>